<feature type="transmembrane region" description="Helical" evidence="1">
    <location>
        <begin position="60"/>
        <end position="80"/>
    </location>
</feature>
<keyword evidence="3" id="KW-1185">Reference proteome</keyword>
<gene>
    <name evidence="2" type="ORF">GCU69_05415</name>
</gene>
<proteinExistence type="predicted"/>
<dbReference type="EMBL" id="WHPN01000120">
    <property type="protein sequence ID" value="KAF4410151.1"/>
    <property type="molecule type" value="Genomic_DNA"/>
</dbReference>
<organism evidence="2 3">
    <name type="scientific">Streptomyces lycii</name>
    <dbReference type="NCBI Taxonomy" id="2654337"/>
    <lineage>
        <taxon>Bacteria</taxon>
        <taxon>Bacillati</taxon>
        <taxon>Actinomycetota</taxon>
        <taxon>Actinomycetes</taxon>
        <taxon>Kitasatosporales</taxon>
        <taxon>Streptomycetaceae</taxon>
        <taxon>Streptomyces</taxon>
    </lineage>
</organism>
<protein>
    <submittedName>
        <fullName evidence="2">Uncharacterized protein</fullName>
    </submittedName>
</protein>
<accession>A0ABQ7FQU1</accession>
<evidence type="ECO:0000313" key="3">
    <source>
        <dbReference type="Proteomes" id="UP000621266"/>
    </source>
</evidence>
<comment type="caution">
    <text evidence="2">The sequence shown here is derived from an EMBL/GenBank/DDBJ whole genome shotgun (WGS) entry which is preliminary data.</text>
</comment>
<name>A0ABQ7FQU1_9ACTN</name>
<dbReference type="RefSeq" id="WP_098755335.1">
    <property type="nucleotide sequence ID" value="NZ_WHPN01000120.1"/>
</dbReference>
<keyword evidence="1" id="KW-1133">Transmembrane helix</keyword>
<feature type="transmembrane region" description="Helical" evidence="1">
    <location>
        <begin position="20"/>
        <end position="40"/>
    </location>
</feature>
<sequence length="81" mass="8434">MLTDLLAAGPPAAVTDELDRVLGIIAWLVTAAGVMGLLIVGFRMSLSLRSGDGRYHMTQFATVMGACVIGTTAGPIVQFLL</sequence>
<keyword evidence="1" id="KW-0472">Membrane</keyword>
<reference evidence="2 3" key="1">
    <citation type="submission" date="2019-10" db="EMBL/GenBank/DDBJ databases">
        <title>Streptomyces tenebrisbrunneis sp.nov., an endogenous actinomycete isolated from of Lycium ruthenicum.</title>
        <authorList>
            <person name="Ma L."/>
        </authorList>
    </citation>
    <scope>NUCLEOTIDE SEQUENCE [LARGE SCALE GENOMIC DNA]</scope>
    <source>
        <strain evidence="2 3">TRM 66187</strain>
    </source>
</reference>
<dbReference type="Proteomes" id="UP000621266">
    <property type="component" value="Unassembled WGS sequence"/>
</dbReference>
<keyword evidence="1" id="KW-0812">Transmembrane</keyword>
<evidence type="ECO:0000256" key="1">
    <source>
        <dbReference type="SAM" id="Phobius"/>
    </source>
</evidence>
<evidence type="ECO:0000313" key="2">
    <source>
        <dbReference type="EMBL" id="KAF4410151.1"/>
    </source>
</evidence>